<gene>
    <name evidence="1" type="ORF">ABN611_08815</name>
</gene>
<dbReference type="EMBL" id="CP158165">
    <property type="protein sequence ID" value="XBV26517.1"/>
    <property type="molecule type" value="Genomic_DNA"/>
</dbReference>
<evidence type="ECO:0000313" key="1">
    <source>
        <dbReference type="EMBL" id="XBV26517.1"/>
    </source>
</evidence>
<accession>A0AAU7TID7</accession>
<protein>
    <recommendedName>
        <fullName evidence="2">HNH endonuclease</fullName>
    </recommendedName>
</protein>
<dbReference type="RefSeq" id="WP_350279315.1">
    <property type="nucleotide sequence ID" value="NZ_CP158165.1"/>
</dbReference>
<organism evidence="1">
    <name type="scientific">Kribbella sp. HUAS MG21</name>
    <dbReference type="NCBI Taxonomy" id="3160966"/>
    <lineage>
        <taxon>Bacteria</taxon>
        <taxon>Bacillati</taxon>
        <taxon>Actinomycetota</taxon>
        <taxon>Actinomycetes</taxon>
        <taxon>Propionibacteriales</taxon>
        <taxon>Kribbellaceae</taxon>
        <taxon>Kribbella</taxon>
    </lineage>
</organism>
<proteinExistence type="predicted"/>
<dbReference type="AlphaFoldDB" id="A0AAU7TID7"/>
<name>A0AAU7TID7_9ACTN</name>
<reference evidence="1" key="1">
    <citation type="submission" date="2024-06" db="EMBL/GenBank/DDBJ databases">
        <title>Kribbella sp. strain HUAS MG21 genome sequences.</title>
        <authorList>
            <person name="Mo P."/>
        </authorList>
    </citation>
    <scope>NUCLEOTIDE SEQUENCE</scope>
    <source>
        <strain evidence="1">HUAS MG21</strain>
    </source>
</reference>
<sequence>MTGEASAAFDPFRPPMVGAETWQSAMVAAGWRCECTGQCGKGHVKTAGRCGTNHGSAHPLAVDAADPTASLHAAVTGAELVALCAGCQAGAKRAATKAAEQDAADHTDQLDLFDLTGGDAA</sequence>
<evidence type="ECO:0008006" key="2">
    <source>
        <dbReference type="Google" id="ProtNLM"/>
    </source>
</evidence>